<feature type="compositionally biased region" description="Basic residues" evidence="2">
    <location>
        <begin position="338"/>
        <end position="355"/>
    </location>
</feature>
<reference evidence="5" key="2">
    <citation type="journal article" date="2008" name="Nucleic Acids Res.">
        <title>The rice annotation project database (RAP-DB): 2008 update.</title>
        <authorList>
            <consortium name="The rice annotation project (RAP)"/>
        </authorList>
    </citation>
    <scope>GENOME REANNOTATION</scope>
    <source>
        <strain evidence="5">cv. Nipponbare</strain>
    </source>
</reference>
<name>Q10IF6_ORYSJ</name>
<dbReference type="Proteomes" id="UP000000763">
    <property type="component" value="Chromosome 3"/>
</dbReference>
<feature type="domain" description="Transposase (putative) gypsy type" evidence="3">
    <location>
        <begin position="68"/>
        <end position="133"/>
    </location>
</feature>
<feature type="compositionally biased region" description="Acidic residues" evidence="2">
    <location>
        <begin position="361"/>
        <end position="386"/>
    </location>
</feature>
<gene>
    <name evidence="4" type="ORF">OSJNBa0053G10.27</name>
</gene>
<dbReference type="EMBL" id="AC091233">
    <property type="protein sequence ID" value="AAP44600.1"/>
    <property type="molecule type" value="Genomic_DNA"/>
</dbReference>
<feature type="region of interest" description="Disordered" evidence="2">
    <location>
        <begin position="316"/>
        <end position="429"/>
    </location>
</feature>
<reference evidence="5" key="1">
    <citation type="journal article" date="2005" name="Nature">
        <title>The map-based sequence of the rice genome.</title>
        <authorList>
            <consortium name="International rice genome sequencing project (IRGSP)"/>
            <person name="Matsumoto T."/>
            <person name="Wu J."/>
            <person name="Kanamori H."/>
            <person name="Katayose Y."/>
            <person name="Fujisawa M."/>
            <person name="Namiki N."/>
            <person name="Mizuno H."/>
            <person name="Yamamoto K."/>
            <person name="Antonio B.A."/>
            <person name="Baba T."/>
            <person name="Sakata K."/>
            <person name="Nagamura Y."/>
            <person name="Aoki H."/>
            <person name="Arikawa K."/>
            <person name="Arita K."/>
            <person name="Bito T."/>
            <person name="Chiden Y."/>
            <person name="Fujitsuka N."/>
            <person name="Fukunaka R."/>
            <person name="Hamada M."/>
            <person name="Harada C."/>
            <person name="Hayashi A."/>
            <person name="Hijishita S."/>
            <person name="Honda M."/>
            <person name="Hosokawa S."/>
            <person name="Ichikawa Y."/>
            <person name="Idonuma A."/>
            <person name="Iijima M."/>
            <person name="Ikeda M."/>
            <person name="Ikeno M."/>
            <person name="Ito K."/>
            <person name="Ito S."/>
            <person name="Ito T."/>
            <person name="Ito Y."/>
            <person name="Ito Y."/>
            <person name="Iwabuchi A."/>
            <person name="Kamiya K."/>
            <person name="Karasawa W."/>
            <person name="Kurita K."/>
            <person name="Katagiri S."/>
            <person name="Kikuta A."/>
            <person name="Kobayashi H."/>
            <person name="Kobayashi N."/>
            <person name="Machita K."/>
            <person name="Maehara T."/>
            <person name="Masukawa M."/>
            <person name="Mizubayashi T."/>
            <person name="Mukai Y."/>
            <person name="Nagasaki H."/>
            <person name="Nagata Y."/>
            <person name="Naito S."/>
            <person name="Nakashima M."/>
            <person name="Nakama Y."/>
            <person name="Nakamichi Y."/>
            <person name="Nakamura M."/>
            <person name="Meguro A."/>
            <person name="Negishi M."/>
            <person name="Ohta I."/>
            <person name="Ohta T."/>
            <person name="Okamoto M."/>
            <person name="Ono N."/>
            <person name="Saji S."/>
            <person name="Sakaguchi M."/>
            <person name="Sakai K."/>
            <person name="Shibata M."/>
            <person name="Shimokawa T."/>
            <person name="Song J."/>
            <person name="Takazaki Y."/>
            <person name="Terasawa K."/>
            <person name="Tsugane M."/>
            <person name="Tsuji K."/>
            <person name="Ueda S."/>
            <person name="Waki K."/>
            <person name="Yamagata H."/>
            <person name="Yamamoto M."/>
            <person name="Yamamoto S."/>
            <person name="Yamane H."/>
            <person name="Yoshiki S."/>
            <person name="Yoshihara R."/>
            <person name="Yukawa K."/>
            <person name="Zhong H."/>
            <person name="Yano M."/>
            <person name="Yuan Q."/>
            <person name="Ouyang S."/>
            <person name="Liu J."/>
            <person name="Jones K.M."/>
            <person name="Gansberger K."/>
            <person name="Moffat K."/>
            <person name="Hill J."/>
            <person name="Bera J."/>
            <person name="Fadrosh D."/>
            <person name="Jin S."/>
            <person name="Johri S."/>
            <person name="Kim M."/>
            <person name="Overton L."/>
            <person name="Reardon M."/>
            <person name="Tsitrin T."/>
            <person name="Vuong H."/>
            <person name="Weaver B."/>
            <person name="Ciecko A."/>
            <person name="Tallon L."/>
            <person name="Jackson J."/>
            <person name="Pai G."/>
            <person name="Aken S.V."/>
            <person name="Utterback T."/>
            <person name="Reidmuller S."/>
            <person name="Feldblyum T."/>
            <person name="Hsiao J."/>
            <person name="Zismann V."/>
            <person name="Iobst S."/>
            <person name="de Vazeille A.R."/>
            <person name="Buell C.R."/>
            <person name="Ying K."/>
            <person name="Li Y."/>
            <person name="Lu T."/>
            <person name="Huang Y."/>
            <person name="Zhao Q."/>
            <person name="Feng Q."/>
            <person name="Zhang L."/>
            <person name="Zhu J."/>
            <person name="Weng Q."/>
            <person name="Mu J."/>
            <person name="Lu Y."/>
            <person name="Fan D."/>
            <person name="Liu Y."/>
            <person name="Guan J."/>
            <person name="Zhang Y."/>
            <person name="Yu S."/>
            <person name="Liu X."/>
            <person name="Zhang Y."/>
            <person name="Hong G."/>
            <person name="Han B."/>
            <person name="Choisne N."/>
            <person name="Demange N."/>
            <person name="Orjeda G."/>
            <person name="Samain S."/>
            <person name="Cattolico L."/>
            <person name="Pelletier E."/>
            <person name="Couloux A."/>
            <person name="Segurens B."/>
            <person name="Wincker P."/>
            <person name="D'Hont A."/>
            <person name="Scarpelli C."/>
            <person name="Weissenbach J."/>
            <person name="Salanoubat M."/>
            <person name="Quetier F."/>
            <person name="Yu Y."/>
            <person name="Kim H.R."/>
            <person name="Rambo T."/>
            <person name="Currie J."/>
            <person name="Collura K."/>
            <person name="Luo M."/>
            <person name="Yang T."/>
            <person name="Ammiraju J.S.S."/>
            <person name="Engler F."/>
            <person name="Soderlund C."/>
            <person name="Wing R.A."/>
            <person name="Palmer L.E."/>
            <person name="de la Bastide M."/>
            <person name="Spiegel L."/>
            <person name="Nascimento L."/>
            <person name="Zutavern T."/>
            <person name="O'Shaughnessy A."/>
            <person name="Dike S."/>
            <person name="Dedhia N."/>
            <person name="Preston R."/>
            <person name="Balija V."/>
            <person name="McCombie W.R."/>
            <person name="Chow T."/>
            <person name="Chen H."/>
            <person name="Chung M."/>
            <person name="Chen C."/>
            <person name="Shaw J."/>
            <person name="Wu H."/>
            <person name="Hsiao K."/>
            <person name="Chao Y."/>
            <person name="Chu M."/>
            <person name="Cheng C."/>
            <person name="Hour A."/>
            <person name="Lee P."/>
            <person name="Lin S."/>
            <person name="Lin Y."/>
            <person name="Liou J."/>
            <person name="Liu S."/>
            <person name="Hsing Y."/>
            <person name="Raghuvanshi S."/>
            <person name="Mohanty A."/>
            <person name="Bharti A.K."/>
            <person name="Gaur A."/>
            <person name="Gupta V."/>
            <person name="Kumar D."/>
            <person name="Ravi V."/>
            <person name="Vij S."/>
            <person name="Kapur A."/>
            <person name="Khurana P."/>
            <person name="Khurana P."/>
            <person name="Khurana J.P."/>
            <person name="Tyagi A.K."/>
            <person name="Gaikwad K."/>
            <person name="Singh A."/>
            <person name="Dalal V."/>
            <person name="Srivastava S."/>
            <person name="Dixit A."/>
            <person name="Pal A.K."/>
            <person name="Ghazi I.A."/>
            <person name="Yadav M."/>
            <person name="Pandit A."/>
            <person name="Bhargava A."/>
            <person name="Sureshbabu K."/>
            <person name="Batra K."/>
            <person name="Sharma T.R."/>
            <person name="Mohapatra T."/>
            <person name="Singh N.K."/>
            <person name="Messing J."/>
            <person name="Nelson A.B."/>
            <person name="Fuks G."/>
            <person name="Kavchok S."/>
            <person name="Keizer G."/>
            <person name="Linton E."/>
            <person name="Llaca V."/>
            <person name="Song R."/>
            <person name="Tanyolac B."/>
            <person name="Young S."/>
            <person name="Ho-Il K."/>
            <person name="Hahn J.H."/>
            <person name="Sangsakoo G."/>
            <person name="Vanavichit A."/>
            <person name="de Mattos Luiz.A.T."/>
            <person name="Zimmer P.D."/>
            <person name="Malone G."/>
            <person name="Dellagostin O."/>
            <person name="de Oliveira A.C."/>
            <person name="Bevan M."/>
            <person name="Bancroft I."/>
            <person name="Minx P."/>
            <person name="Cordum H."/>
            <person name="Wilson R."/>
            <person name="Cheng Z."/>
            <person name="Jin W."/>
            <person name="Jiang J."/>
            <person name="Leong S.A."/>
            <person name="Iwama H."/>
            <person name="Gojobori T."/>
            <person name="Itoh T."/>
            <person name="Niimura Y."/>
            <person name="Fujii Y."/>
            <person name="Habara T."/>
            <person name="Sakai H."/>
            <person name="Sato Y."/>
            <person name="Wilson G."/>
            <person name="Kumar K."/>
            <person name="McCouch S."/>
            <person name="Juretic N."/>
            <person name="Hoen D."/>
            <person name="Wright S."/>
            <person name="Bruskiewich R."/>
            <person name="Bureau T."/>
            <person name="Miyao A."/>
            <person name="Hirochika H."/>
            <person name="Nishikawa T."/>
            <person name="Kadowaki K."/>
            <person name="Sugiura M."/>
            <person name="Burr B."/>
            <person name="Sasaki T."/>
        </authorList>
    </citation>
    <scope>NUCLEOTIDE SEQUENCE [LARGE SCALE GENOMIC DNA]</scope>
    <source>
        <strain evidence="5">cv. Nipponbare</strain>
    </source>
</reference>
<dbReference type="InterPro" id="IPR007321">
    <property type="entry name" value="Transposase_28"/>
</dbReference>
<sequence length="1028" mass="113096">MAPRKLNPTSAKGPDPGRVDDDSTAFLGVSLVDDVELAKLVSSGALVKGQAFALGKTVVPKPVDNRTVVFTVFFEAGLWFPCNVLLPEILRLFQVELPQLSPSALVRISIFDWACRTSGFEPNAELFGAIFFASVNSKTVITPAGTKKTVFGSVNFNVRPERSDLWPVNAAMSKWDRHWMARWFYHTIPFEAGSESAKALRCQRRAIAPNRRPKIAVDGTMEARFVLLWKVCSRLSCRDLVEEFCMLRIFPLSQSWQVAVEQGEEVDGLPNLILPEGANMLTLDQAEVEACRMSDDVSVVEYSQLLTRQAAGRANRVYNGELPPRVNPQKDDDEAGPSRKRMRGQVKLAPSKRRVPASSDSDADDKDDAEERDGEEEGEEEEEVEAVADKAASEAVEDRVDTPGYTPTPSPGHNETGVESNSSPLRRKDLEGAKALVAFSPGVAAKGGPVKKVAKKKGLVDVARVFSDDESSDGTPTSPAGRSLDLSAAPIPPFGATGVDGSTAAGASASVERIVTAAAKVFGSPPPQPVASPLIEVKGKRAVAETSASEYSLSVPRFAPSDFETRADLLPFVEGVSNLVLPASAPSLFTELNEFDEGCSAIKSLAVRILAAHCSTERTVRARLDGFKSRLRAKDDELGRKNLEMEALANTLKEAKAENKRHQSELEKGKEAWAEVYGLKAELEKEKAHSAVLIDYYNLTEPKMEALRQKASRAEASAAEQSQRFSREMAKITESARTACQTLRLALTDMGAKVRGVPTEDASAFDFSEWTQQAGRSVSDYATAYGDCCARVSAAFTMGLLQQFGCEHIAEFPKYTKRDWEISAQDISPALRAWRKQFWQKDGRSAAKARLLEQLAKAEAADLCEEEGAAAGGGRGDAQDHPEGVRRKSCIRPPSGSWRSQNKKFVALKGLPKTRCPFRLVYREMEINGRSYKVIKVANWLRVHPGRTLEDYDLVHSRRLEDMARFWRNHQKTKRQELISQRRYSLVCVSPPTPLKVVYDISSDDEPSSSDHSLGRDNDYWGENVIYL</sequence>
<evidence type="ECO:0000313" key="5">
    <source>
        <dbReference type="Proteomes" id="UP000000763"/>
    </source>
</evidence>
<evidence type="ECO:0000313" key="4">
    <source>
        <dbReference type="EMBL" id="AAP44600.1"/>
    </source>
</evidence>
<feature type="compositionally biased region" description="Basic and acidic residues" evidence="2">
    <location>
        <begin position="387"/>
        <end position="401"/>
    </location>
</feature>
<keyword evidence="1" id="KW-0175">Coiled coil</keyword>
<accession>Q10IF6</accession>
<evidence type="ECO:0000259" key="3">
    <source>
        <dbReference type="Pfam" id="PF04195"/>
    </source>
</evidence>
<feature type="region of interest" description="Disordered" evidence="2">
    <location>
        <begin position="869"/>
        <end position="897"/>
    </location>
</feature>
<feature type="coiled-coil region" evidence="1">
    <location>
        <begin position="638"/>
        <end position="672"/>
    </location>
</feature>
<feature type="region of interest" description="Disordered" evidence="2">
    <location>
        <begin position="1"/>
        <end position="20"/>
    </location>
</feature>
<proteinExistence type="predicted"/>
<protein>
    <recommendedName>
        <fullName evidence="3">Transposase (putative) gypsy type domain-containing protein</fullName>
    </recommendedName>
</protein>
<dbReference type="AlphaFoldDB" id="Q10IF6"/>
<dbReference type="Pfam" id="PF04195">
    <property type="entry name" value="Transposase_28"/>
    <property type="match status" value="1"/>
</dbReference>
<feature type="compositionally biased region" description="Basic and acidic residues" evidence="2">
    <location>
        <begin position="877"/>
        <end position="886"/>
    </location>
</feature>
<evidence type="ECO:0000256" key="1">
    <source>
        <dbReference type="SAM" id="Coils"/>
    </source>
</evidence>
<feature type="region of interest" description="Disordered" evidence="2">
    <location>
        <begin position="467"/>
        <end position="489"/>
    </location>
</feature>
<evidence type="ECO:0000256" key="2">
    <source>
        <dbReference type="SAM" id="MobiDB-lite"/>
    </source>
</evidence>
<feature type="compositionally biased region" description="Polar residues" evidence="2">
    <location>
        <begin position="405"/>
        <end position="424"/>
    </location>
</feature>
<organism evidence="4 5">
    <name type="scientific">Oryza sativa subsp. japonica</name>
    <name type="common">Rice</name>
    <dbReference type="NCBI Taxonomy" id="39947"/>
    <lineage>
        <taxon>Eukaryota</taxon>
        <taxon>Viridiplantae</taxon>
        <taxon>Streptophyta</taxon>
        <taxon>Embryophyta</taxon>
        <taxon>Tracheophyta</taxon>
        <taxon>Spermatophyta</taxon>
        <taxon>Magnoliopsida</taxon>
        <taxon>Liliopsida</taxon>
        <taxon>Poales</taxon>
        <taxon>Poaceae</taxon>
        <taxon>BOP clade</taxon>
        <taxon>Oryzoideae</taxon>
        <taxon>Oryzeae</taxon>
        <taxon>Oryzinae</taxon>
        <taxon>Oryza</taxon>
        <taxon>Oryza sativa</taxon>
    </lineage>
</organism>